<reference evidence="3 4" key="1">
    <citation type="journal article" date="2016" name="Mol. Biol. Evol.">
        <title>Comparative Genomics of Early-Diverging Mushroom-Forming Fungi Provides Insights into the Origins of Lignocellulose Decay Capabilities.</title>
        <authorList>
            <person name="Nagy L.G."/>
            <person name="Riley R."/>
            <person name="Tritt A."/>
            <person name="Adam C."/>
            <person name="Daum C."/>
            <person name="Floudas D."/>
            <person name="Sun H."/>
            <person name="Yadav J.S."/>
            <person name="Pangilinan J."/>
            <person name="Larsson K.H."/>
            <person name="Matsuura K."/>
            <person name="Barry K."/>
            <person name="Labutti K."/>
            <person name="Kuo R."/>
            <person name="Ohm R.A."/>
            <person name="Bhattacharya S.S."/>
            <person name="Shirouzu T."/>
            <person name="Yoshinaga Y."/>
            <person name="Martin F.M."/>
            <person name="Grigoriev I.V."/>
            <person name="Hibbett D.S."/>
        </authorList>
    </citation>
    <scope>NUCLEOTIDE SEQUENCE [LARGE SCALE GENOMIC DNA]</scope>
    <source>
        <strain evidence="3 4">HHB12029</strain>
    </source>
</reference>
<proteinExistence type="predicted"/>
<sequence>MADVSLSELGSALSKNVLELKSQWSALDAAVATCATSGDARKTLVKALIEYEAQLNAFAVRTKAQHNALSLVNRLSPEVLCMIFREATESFWYIPSVADQIFVTHVCRKWRAAALDDPHLWRAVRPPAHAHLEVLQTYLRRAKQLLVTVKMSFFVESKPESPSHDVQDKDEQGDKLSVTATTDMLKAHAHQLSEFELRFREWHFDAVTDLLSVPFPNLVILHLEHSPRGPPRYLVPTTSYKLLNNDFTASLSGLTSLTLVNIHAEQFAAYPLTRLTDLDLRGSGRLRIDAIARVCSLNPALTALTLGIELVQAPNSSKVYQWPVSNLEFLSLEDSTASMLPAIYRRVDFPSLARIDLKLKPRQRLGSDHLLRLFTRPLKATSADITSCGESCDVYFWSQHLTHARHFEAENMSLSRAELLNHLALDFRLFRYLTDLTINPCLFAQLAEVVESAPLRCLTTLTIIFHPCHNRAHPRPRDAYKPFDASHVRLGAKALRCPALTKIDLYAELEDHPNLFVTSDFLISLLDLIDHGETKLKTLCLACIRCPVLQASGSLNSRAEKVEWDCDEDEDAVEDERETEDNGDGEDEGEGEGEEVTHTDNRDDHEGEDEDEDGVGDSEVDQDSNYESEY</sequence>
<feature type="region of interest" description="Disordered" evidence="1">
    <location>
        <begin position="559"/>
        <end position="630"/>
    </location>
</feature>
<gene>
    <name evidence="3" type="ORF">EXIGLDRAFT_829343</name>
</gene>
<dbReference type="InParanoid" id="A0A165PP98"/>
<accession>A0A165PP98</accession>
<dbReference type="Proteomes" id="UP000077266">
    <property type="component" value="Unassembled WGS sequence"/>
</dbReference>
<dbReference type="Gene3D" id="3.80.10.10">
    <property type="entry name" value="Ribonuclease Inhibitor"/>
    <property type="match status" value="1"/>
</dbReference>
<evidence type="ECO:0000256" key="1">
    <source>
        <dbReference type="SAM" id="MobiDB-lite"/>
    </source>
</evidence>
<keyword evidence="4" id="KW-1185">Reference proteome</keyword>
<dbReference type="AlphaFoldDB" id="A0A165PP98"/>
<dbReference type="Gene3D" id="1.20.1280.50">
    <property type="match status" value="1"/>
</dbReference>
<dbReference type="InterPro" id="IPR036047">
    <property type="entry name" value="F-box-like_dom_sf"/>
</dbReference>
<feature type="compositionally biased region" description="Acidic residues" evidence="1">
    <location>
        <begin position="606"/>
        <end position="630"/>
    </location>
</feature>
<dbReference type="OrthoDB" id="2758541at2759"/>
<dbReference type="SUPFAM" id="SSF81383">
    <property type="entry name" value="F-box domain"/>
    <property type="match status" value="1"/>
</dbReference>
<feature type="domain" description="F-box" evidence="2">
    <location>
        <begin position="77"/>
        <end position="124"/>
    </location>
</feature>
<name>A0A165PP98_EXIGL</name>
<dbReference type="EMBL" id="KV425888">
    <property type="protein sequence ID" value="KZW02465.1"/>
    <property type="molecule type" value="Genomic_DNA"/>
</dbReference>
<feature type="compositionally biased region" description="Basic and acidic residues" evidence="1">
    <location>
        <begin position="595"/>
        <end position="605"/>
    </location>
</feature>
<dbReference type="SUPFAM" id="SSF52047">
    <property type="entry name" value="RNI-like"/>
    <property type="match status" value="1"/>
</dbReference>
<evidence type="ECO:0000313" key="4">
    <source>
        <dbReference type="Proteomes" id="UP000077266"/>
    </source>
</evidence>
<dbReference type="InterPro" id="IPR032675">
    <property type="entry name" value="LRR_dom_sf"/>
</dbReference>
<dbReference type="InterPro" id="IPR001810">
    <property type="entry name" value="F-box_dom"/>
</dbReference>
<evidence type="ECO:0000259" key="2">
    <source>
        <dbReference type="Pfam" id="PF12937"/>
    </source>
</evidence>
<feature type="compositionally biased region" description="Acidic residues" evidence="1">
    <location>
        <begin position="565"/>
        <end position="594"/>
    </location>
</feature>
<dbReference type="Pfam" id="PF12937">
    <property type="entry name" value="F-box-like"/>
    <property type="match status" value="1"/>
</dbReference>
<evidence type="ECO:0000313" key="3">
    <source>
        <dbReference type="EMBL" id="KZW02465.1"/>
    </source>
</evidence>
<organism evidence="3 4">
    <name type="scientific">Exidia glandulosa HHB12029</name>
    <dbReference type="NCBI Taxonomy" id="1314781"/>
    <lineage>
        <taxon>Eukaryota</taxon>
        <taxon>Fungi</taxon>
        <taxon>Dikarya</taxon>
        <taxon>Basidiomycota</taxon>
        <taxon>Agaricomycotina</taxon>
        <taxon>Agaricomycetes</taxon>
        <taxon>Auriculariales</taxon>
        <taxon>Exidiaceae</taxon>
        <taxon>Exidia</taxon>
    </lineage>
</organism>
<protein>
    <recommendedName>
        <fullName evidence="2">F-box domain-containing protein</fullName>
    </recommendedName>
</protein>